<name>A0A2A5J368_RHOSG</name>
<reference evidence="2 3" key="1">
    <citation type="submission" date="2017-07" db="EMBL/GenBank/DDBJ databases">
        <title>Draft sequence of Rhodococcus enclensis 23b-28.</title>
        <authorList>
            <person name="Besaury L."/>
            <person name="Sancelme M."/>
            <person name="Amato P."/>
            <person name="Lallement A."/>
            <person name="Delort A.-M."/>
        </authorList>
    </citation>
    <scope>NUCLEOTIDE SEQUENCE [LARGE SCALE GENOMIC DNA]</scope>
    <source>
        <strain evidence="2 3">23b-28</strain>
    </source>
</reference>
<dbReference type="AlphaFoldDB" id="A0A2A5J368"/>
<feature type="transmembrane region" description="Helical" evidence="1">
    <location>
        <begin position="272"/>
        <end position="293"/>
    </location>
</feature>
<accession>A0A2A5J368</accession>
<feature type="transmembrane region" description="Helical" evidence="1">
    <location>
        <begin position="348"/>
        <end position="366"/>
    </location>
</feature>
<evidence type="ECO:0008006" key="4">
    <source>
        <dbReference type="Google" id="ProtNLM"/>
    </source>
</evidence>
<sequence>MNDRTRYVTFMADQGLSSVLTFVVLTSVARLGGPIEVGQVAVIQSAGLLALALGRAIGVDVWLSRGAVSDERGPALAPTIVLAAVSVTSVWALFLIAGSDSMNLTVYALAAAGFVVLDVIRTMLMHDGASWISASIQIVTLSFVLIAAFLVENLTLALVTYTVGVFVALALGHASMRLVPPVPSVRYSRTHRYRSVPFAIEILMGSAAQQAMFLILTVVASISMIGEIRTAQTLLGPLSLMFAGISPILMRKFGSGVEAMSASECMALGRRVGLQIFWISIICVSLICLTLEIRLSGVRLMDHLVGPHFPNLIPVILLCGLAVAFNGILLGVGTSIRVVDKTGNLNRFRALLLPLQFLIVLGAGLTDSAVHVAGALAASACVSASVALLVSMNRGARPKVDLS</sequence>
<dbReference type="Proteomes" id="UP000230886">
    <property type="component" value="Unassembled WGS sequence"/>
</dbReference>
<feature type="transmembrane region" description="Helical" evidence="1">
    <location>
        <begin position="7"/>
        <end position="29"/>
    </location>
</feature>
<comment type="caution">
    <text evidence="2">The sequence shown here is derived from an EMBL/GenBank/DDBJ whole genome shotgun (WGS) entry which is preliminary data.</text>
</comment>
<feature type="transmembrane region" description="Helical" evidence="1">
    <location>
        <begin position="313"/>
        <end position="336"/>
    </location>
</feature>
<keyword evidence="1" id="KW-1133">Transmembrane helix</keyword>
<feature type="transmembrane region" description="Helical" evidence="1">
    <location>
        <begin position="157"/>
        <end position="179"/>
    </location>
</feature>
<proteinExistence type="predicted"/>
<evidence type="ECO:0000313" key="2">
    <source>
        <dbReference type="EMBL" id="PCK24038.1"/>
    </source>
</evidence>
<dbReference type="RefSeq" id="WP_069146126.1">
    <property type="nucleotide sequence ID" value="NZ_NOVD01000039.1"/>
</dbReference>
<feature type="transmembrane region" description="Helical" evidence="1">
    <location>
        <begin position="200"/>
        <end position="225"/>
    </location>
</feature>
<gene>
    <name evidence="2" type="ORF">CHR55_28190</name>
</gene>
<evidence type="ECO:0000313" key="3">
    <source>
        <dbReference type="Proteomes" id="UP000230886"/>
    </source>
</evidence>
<feature type="transmembrane region" description="Helical" evidence="1">
    <location>
        <begin position="104"/>
        <end position="124"/>
    </location>
</feature>
<dbReference type="EMBL" id="NOVD01000039">
    <property type="protein sequence ID" value="PCK24038.1"/>
    <property type="molecule type" value="Genomic_DNA"/>
</dbReference>
<feature type="transmembrane region" description="Helical" evidence="1">
    <location>
        <begin position="372"/>
        <end position="390"/>
    </location>
</feature>
<evidence type="ECO:0000256" key="1">
    <source>
        <dbReference type="SAM" id="Phobius"/>
    </source>
</evidence>
<keyword evidence="1" id="KW-0472">Membrane</keyword>
<protein>
    <recommendedName>
        <fullName evidence="4">Polysaccharide biosynthesis protein</fullName>
    </recommendedName>
</protein>
<feature type="transmembrane region" description="Helical" evidence="1">
    <location>
        <begin position="41"/>
        <end position="63"/>
    </location>
</feature>
<feature type="transmembrane region" description="Helical" evidence="1">
    <location>
        <begin position="75"/>
        <end position="98"/>
    </location>
</feature>
<feature type="transmembrane region" description="Helical" evidence="1">
    <location>
        <begin position="131"/>
        <end position="151"/>
    </location>
</feature>
<organism evidence="2 3">
    <name type="scientific">Rhodococcus qingshengii</name>
    <dbReference type="NCBI Taxonomy" id="334542"/>
    <lineage>
        <taxon>Bacteria</taxon>
        <taxon>Bacillati</taxon>
        <taxon>Actinomycetota</taxon>
        <taxon>Actinomycetes</taxon>
        <taxon>Mycobacteriales</taxon>
        <taxon>Nocardiaceae</taxon>
        <taxon>Rhodococcus</taxon>
        <taxon>Rhodococcus erythropolis group</taxon>
    </lineage>
</organism>
<keyword evidence="1" id="KW-0812">Transmembrane</keyword>